<dbReference type="OrthoDB" id="831756at2"/>
<dbReference type="InterPro" id="IPR036378">
    <property type="entry name" value="FAS1_dom_sf"/>
</dbReference>
<comment type="caution">
    <text evidence="2">The sequence shown here is derived from an EMBL/GenBank/DDBJ whole genome shotgun (WGS) entry which is preliminary data.</text>
</comment>
<dbReference type="PROSITE" id="PS51257">
    <property type="entry name" value="PROKAR_LIPOPROTEIN"/>
    <property type="match status" value="1"/>
</dbReference>
<dbReference type="Proteomes" id="UP000290545">
    <property type="component" value="Unassembled WGS sequence"/>
</dbReference>
<name>A0A4Q1DA89_9BACT</name>
<keyword evidence="3" id="KW-1185">Reference proteome</keyword>
<dbReference type="AlphaFoldDB" id="A0A4Q1DA89"/>
<feature type="domain" description="FAS1" evidence="1">
    <location>
        <begin position="35"/>
        <end position="159"/>
    </location>
</feature>
<dbReference type="Gene3D" id="2.30.180.10">
    <property type="entry name" value="FAS1 domain"/>
    <property type="match status" value="1"/>
</dbReference>
<dbReference type="PANTHER" id="PTHR10900">
    <property type="entry name" value="PERIOSTIN-RELATED"/>
    <property type="match status" value="1"/>
</dbReference>
<reference evidence="2 3" key="1">
    <citation type="submission" date="2019-01" db="EMBL/GenBank/DDBJ databases">
        <title>Filimonas sp. strain TTM-71.</title>
        <authorList>
            <person name="Chen W.-M."/>
        </authorList>
    </citation>
    <scope>NUCLEOTIDE SEQUENCE [LARGE SCALE GENOMIC DNA]</scope>
    <source>
        <strain evidence="2 3">TTM-71</strain>
    </source>
</reference>
<gene>
    <name evidence="2" type="ORF">ESB13_05630</name>
</gene>
<evidence type="ECO:0000313" key="2">
    <source>
        <dbReference type="EMBL" id="RXK86287.1"/>
    </source>
</evidence>
<dbReference type="SUPFAM" id="SSF82153">
    <property type="entry name" value="FAS1 domain"/>
    <property type="match status" value="1"/>
</dbReference>
<evidence type="ECO:0000259" key="1">
    <source>
        <dbReference type="PROSITE" id="PS50213"/>
    </source>
</evidence>
<dbReference type="RefSeq" id="WP_129002037.1">
    <property type="nucleotide sequence ID" value="NZ_SDHZ01000001.1"/>
</dbReference>
<dbReference type="PROSITE" id="PS50213">
    <property type="entry name" value="FAS1"/>
    <property type="match status" value="1"/>
</dbReference>
<dbReference type="SMART" id="SM00554">
    <property type="entry name" value="FAS1"/>
    <property type="match status" value="1"/>
</dbReference>
<dbReference type="PANTHER" id="PTHR10900:SF77">
    <property type="entry name" value="FI19380P1"/>
    <property type="match status" value="1"/>
</dbReference>
<sequence length="461" mass="51461">MNRYSYTYFILVLFLLSACKKEWNSHNGITDEGVKENLFEKIGRDSSLSLFRDLLVRSGYDTIINTSPSYTVWAPSNEALRKIDPALLANDSIVKQLVAGHISLLAYQTTEPAPSLRIQTLAGKYHSFTATSFGEDHAVITAANEYARNGILHHINGVVVPRRNIWEYLQYSSAGQRQKVFLQSLSYNGTDSLSGKTVIKNRFLEQVAGIHNEAKQYTYFVLQDAVYEEAITALKPHFITSTVDSTDSLSNWWLVKDLVAEGLYEEDNLPDTLLSVSQVKIPVDKNNIVSSYKASNGIVYVLRRPATPLSLKFPTLIIEGENPAGFSRTDKTANIFYRVKADPSGKVFRDIQVYGHATPLFYIRYQPAQVPAGTYKVYWRAVAGNSDAQTVSFEQRVAFSQADATGFSYKAVTLNNYEEVYLGEYTVTRFGSLPVYLVAANSATAGVNTLSLDYLKLVPSF</sequence>
<accession>A0A4Q1DA89</accession>
<proteinExistence type="predicted"/>
<dbReference type="Pfam" id="PF02469">
    <property type="entry name" value="Fasciclin"/>
    <property type="match status" value="1"/>
</dbReference>
<evidence type="ECO:0000313" key="3">
    <source>
        <dbReference type="Proteomes" id="UP000290545"/>
    </source>
</evidence>
<dbReference type="InterPro" id="IPR050904">
    <property type="entry name" value="Adhesion/Biosynth-related"/>
</dbReference>
<organism evidence="2 3">
    <name type="scientific">Filimonas effusa</name>
    <dbReference type="NCBI Taxonomy" id="2508721"/>
    <lineage>
        <taxon>Bacteria</taxon>
        <taxon>Pseudomonadati</taxon>
        <taxon>Bacteroidota</taxon>
        <taxon>Chitinophagia</taxon>
        <taxon>Chitinophagales</taxon>
        <taxon>Chitinophagaceae</taxon>
        <taxon>Filimonas</taxon>
    </lineage>
</organism>
<dbReference type="EMBL" id="SDHZ01000001">
    <property type="protein sequence ID" value="RXK86287.1"/>
    <property type="molecule type" value="Genomic_DNA"/>
</dbReference>
<protein>
    <recommendedName>
        <fullName evidence="1">FAS1 domain-containing protein</fullName>
    </recommendedName>
</protein>
<dbReference type="InterPro" id="IPR000782">
    <property type="entry name" value="FAS1_domain"/>
</dbReference>